<evidence type="ECO:0000313" key="11">
    <source>
        <dbReference type="Proteomes" id="UP001163166"/>
    </source>
</evidence>
<dbReference type="GO" id="GO:0005737">
    <property type="term" value="C:cytoplasm"/>
    <property type="evidence" value="ECO:0007669"/>
    <property type="project" value="UniProtKB-SubCell"/>
</dbReference>
<keyword evidence="3 10" id="KW-0808">Transferase</keyword>
<dbReference type="InterPro" id="IPR001763">
    <property type="entry name" value="Rhodanese-like_dom"/>
</dbReference>
<dbReference type="CDD" id="cd01448">
    <property type="entry name" value="TST_Repeat_1"/>
    <property type="match status" value="1"/>
</dbReference>
<accession>A0AAX3DV59</accession>
<dbReference type="PROSITE" id="PS50206">
    <property type="entry name" value="RHODANESE_3"/>
    <property type="match status" value="2"/>
</dbReference>
<protein>
    <recommendedName>
        <fullName evidence="7">3-mercaptopyruvate sulfurtransferase</fullName>
        <ecNumber evidence="6">2.8.1.2</ecNumber>
    </recommendedName>
    <alternativeName>
        <fullName evidence="8">Rhodanese-like protein</fullName>
    </alternativeName>
</protein>
<evidence type="ECO:0000256" key="5">
    <source>
        <dbReference type="ARBA" id="ARBA00051793"/>
    </source>
</evidence>
<evidence type="ECO:0000256" key="3">
    <source>
        <dbReference type="ARBA" id="ARBA00022679"/>
    </source>
</evidence>
<evidence type="ECO:0000256" key="6">
    <source>
        <dbReference type="ARBA" id="ARBA00066832"/>
    </source>
</evidence>
<evidence type="ECO:0000313" key="10">
    <source>
        <dbReference type="EMBL" id="UYO38624.1"/>
    </source>
</evidence>
<gene>
    <name evidence="10" type="primary">sseA</name>
    <name evidence="10" type="ORF">KQX62_18160</name>
</gene>
<organism evidence="10 11">
    <name type="scientific">Rhodopseudomonas palustris</name>
    <dbReference type="NCBI Taxonomy" id="1076"/>
    <lineage>
        <taxon>Bacteria</taxon>
        <taxon>Pseudomonadati</taxon>
        <taxon>Pseudomonadota</taxon>
        <taxon>Alphaproteobacteria</taxon>
        <taxon>Hyphomicrobiales</taxon>
        <taxon>Nitrobacteraceae</taxon>
        <taxon>Rhodopseudomonas</taxon>
    </lineage>
</organism>
<evidence type="ECO:0000256" key="7">
    <source>
        <dbReference type="ARBA" id="ARBA00070833"/>
    </source>
</evidence>
<keyword evidence="4" id="KW-0677">Repeat</keyword>
<dbReference type="PANTHER" id="PTHR11364:SF27">
    <property type="entry name" value="SULFURTRANSFERASE"/>
    <property type="match status" value="1"/>
</dbReference>
<dbReference type="InterPro" id="IPR001307">
    <property type="entry name" value="Thiosulphate_STrfase_CS"/>
</dbReference>
<evidence type="ECO:0000256" key="8">
    <source>
        <dbReference type="ARBA" id="ARBA00078354"/>
    </source>
</evidence>
<dbReference type="EMBL" id="CP076676">
    <property type="protein sequence ID" value="UYO38624.1"/>
    <property type="molecule type" value="Genomic_DNA"/>
</dbReference>
<evidence type="ECO:0000256" key="2">
    <source>
        <dbReference type="ARBA" id="ARBA00022490"/>
    </source>
</evidence>
<dbReference type="SUPFAM" id="SSF52821">
    <property type="entry name" value="Rhodanese/Cell cycle control phosphatase"/>
    <property type="match status" value="2"/>
</dbReference>
<dbReference type="PANTHER" id="PTHR11364">
    <property type="entry name" value="THIOSULFATE SULFERTANSFERASE"/>
    <property type="match status" value="1"/>
</dbReference>
<name>A0AAX3DV59_RHOPL</name>
<comment type="catalytic activity">
    <reaction evidence="5">
        <text>2-oxo-3-sulfanylpropanoate + [thioredoxin]-dithiol = [thioredoxin]-disulfide + hydrogen sulfide + pyruvate + H(+)</text>
        <dbReference type="Rhea" id="RHEA:21740"/>
        <dbReference type="Rhea" id="RHEA-COMP:10698"/>
        <dbReference type="Rhea" id="RHEA-COMP:10700"/>
        <dbReference type="ChEBI" id="CHEBI:15361"/>
        <dbReference type="ChEBI" id="CHEBI:15378"/>
        <dbReference type="ChEBI" id="CHEBI:29919"/>
        <dbReference type="ChEBI" id="CHEBI:29950"/>
        <dbReference type="ChEBI" id="CHEBI:50058"/>
        <dbReference type="ChEBI" id="CHEBI:57678"/>
        <dbReference type="EC" id="2.8.1.2"/>
    </reaction>
    <physiologicalReaction direction="left-to-right" evidence="5">
        <dbReference type="Rhea" id="RHEA:21741"/>
    </physiologicalReaction>
</comment>
<dbReference type="AlphaFoldDB" id="A0AAX3DV59"/>
<dbReference type="SMART" id="SM00450">
    <property type="entry name" value="RHOD"/>
    <property type="match status" value="2"/>
</dbReference>
<dbReference type="PROSITE" id="PS00380">
    <property type="entry name" value="RHODANESE_1"/>
    <property type="match status" value="1"/>
</dbReference>
<dbReference type="FunFam" id="3.40.250.10:FF:000001">
    <property type="entry name" value="Sulfurtransferase"/>
    <property type="match status" value="1"/>
</dbReference>
<comment type="subcellular location">
    <subcellularLocation>
        <location evidence="1">Cytoplasm</location>
    </subcellularLocation>
</comment>
<feature type="domain" description="Rhodanese" evidence="9">
    <location>
        <begin position="166"/>
        <end position="281"/>
    </location>
</feature>
<dbReference type="GO" id="GO:0016784">
    <property type="term" value="F:3-mercaptopyruvate sulfurtransferase activity"/>
    <property type="evidence" value="ECO:0007669"/>
    <property type="project" value="UniProtKB-EC"/>
</dbReference>
<dbReference type="CDD" id="cd01449">
    <property type="entry name" value="TST_Repeat_2"/>
    <property type="match status" value="1"/>
</dbReference>
<evidence type="ECO:0000256" key="1">
    <source>
        <dbReference type="ARBA" id="ARBA00004496"/>
    </source>
</evidence>
<feature type="domain" description="Rhodanese" evidence="9">
    <location>
        <begin position="19"/>
        <end position="136"/>
    </location>
</feature>
<dbReference type="InterPro" id="IPR045078">
    <property type="entry name" value="TST/MPST-like"/>
</dbReference>
<dbReference type="GO" id="GO:0004792">
    <property type="term" value="F:thiosulfate-cyanide sulfurtransferase activity"/>
    <property type="evidence" value="ECO:0007669"/>
    <property type="project" value="InterPro"/>
</dbReference>
<reference evidence="10" key="1">
    <citation type="journal article" date="2022" name="Biol. Control">
        <title>In silico genomic analysis of Rhodopseudomonas palustris strains revealed potential biocontrol agents and crop yield enhancers.</title>
        <authorList>
            <person name="Surachat K."/>
            <person name="Kantachote D."/>
            <person name="Deachamag P."/>
            <person name="Wonglapsuwan M."/>
        </authorList>
    </citation>
    <scope>NUCLEOTIDE SEQUENCE</scope>
    <source>
        <strain evidence="10">TLS06</strain>
    </source>
</reference>
<evidence type="ECO:0000259" key="9">
    <source>
        <dbReference type="PROSITE" id="PS50206"/>
    </source>
</evidence>
<proteinExistence type="predicted"/>
<dbReference type="Gene3D" id="3.40.250.10">
    <property type="entry name" value="Rhodanese-like domain"/>
    <property type="match status" value="2"/>
</dbReference>
<keyword evidence="2" id="KW-0963">Cytoplasm</keyword>
<sequence length="286" mass="30378">MTAHPDPLVSTEWLAARLDDPKVKIIDASFKMPGVLPLPADDYLAAHIPGAVFFDVDAVSDHSSSLPHMYPSADQFARDVEALGISSGDTVVAYDAGGWVAAPRAWWMFQSFGHADIRILDGGLKKWTAEGRPTEAGKSTITPGRFSAKLDPSFIRSRDQLVVNLDSGAEQVIDARAAPRFEGSVAEPRPGLRAGHIPGSRNLPYNELFDAATGTMKPLADLRQAFERAGLDLGRPVVTSCGSGVSAAVLTLALYRLGVRGSALYDGSWSEWGLQDGPPVATGPAA</sequence>
<dbReference type="FunFam" id="3.40.250.10:FF:000015">
    <property type="entry name" value="Sulfurtransferase"/>
    <property type="match status" value="1"/>
</dbReference>
<evidence type="ECO:0000256" key="4">
    <source>
        <dbReference type="ARBA" id="ARBA00022737"/>
    </source>
</evidence>
<dbReference type="RefSeq" id="WP_264074174.1">
    <property type="nucleotide sequence ID" value="NZ_CP076676.1"/>
</dbReference>
<dbReference type="EC" id="2.8.1.2" evidence="6"/>
<dbReference type="InterPro" id="IPR036873">
    <property type="entry name" value="Rhodanese-like_dom_sf"/>
</dbReference>
<dbReference type="NCBIfam" id="NF008557">
    <property type="entry name" value="PRK11493.1"/>
    <property type="match status" value="1"/>
</dbReference>
<dbReference type="Proteomes" id="UP001163166">
    <property type="component" value="Chromosome"/>
</dbReference>
<dbReference type="Pfam" id="PF00581">
    <property type="entry name" value="Rhodanese"/>
    <property type="match status" value="2"/>
</dbReference>